<sequence length="249" mass="27087">MPDEQFTNPSLAALYDPLHTDRPDLGAYLDIAREFSARQILDVGCGTGTLALLLAAQGHDVTGVDPARASVDVARAKPGAERVRWLDGDATTLPDDVHVDLALMTGNAAQAVVDEDVWEGTLRGVRAALRPGGRFVFETRDPARRAWEEWTPEESSRRVEVPGVGAVETWYEVTEVALPLVTFRTTFVVAGEVLTSMSTLRFRERDEVAAGLERHGFGVEEVRGAPDRPGREFVFFARARAVVASGGES</sequence>
<keyword evidence="4" id="KW-1185">Reference proteome</keyword>
<dbReference type="RefSeq" id="WP_187745449.1">
    <property type="nucleotide sequence ID" value="NZ_CP060828.1"/>
</dbReference>
<dbReference type="GO" id="GO:0008168">
    <property type="term" value="F:methyltransferase activity"/>
    <property type="evidence" value="ECO:0007669"/>
    <property type="project" value="UniProtKB-KW"/>
</dbReference>
<dbReference type="InterPro" id="IPR029063">
    <property type="entry name" value="SAM-dependent_MTases_sf"/>
</dbReference>
<keyword evidence="3" id="KW-0489">Methyltransferase</keyword>
<evidence type="ECO:0000313" key="3">
    <source>
        <dbReference type="EMBL" id="QNP68407.1"/>
    </source>
</evidence>
<name>A0A7H0I6J1_9ACTN</name>
<dbReference type="SUPFAM" id="SSF53335">
    <property type="entry name" value="S-adenosyl-L-methionine-dependent methyltransferases"/>
    <property type="match status" value="1"/>
</dbReference>
<keyword evidence="1 3" id="KW-0808">Transferase</keyword>
<evidence type="ECO:0000313" key="4">
    <source>
        <dbReference type="Proteomes" id="UP000516052"/>
    </source>
</evidence>
<dbReference type="KEGG" id="sroi:IAG44_02245"/>
<dbReference type="PANTHER" id="PTHR43861">
    <property type="entry name" value="TRANS-ACONITATE 2-METHYLTRANSFERASE-RELATED"/>
    <property type="match status" value="1"/>
</dbReference>
<proteinExistence type="predicted"/>
<dbReference type="GO" id="GO:0017000">
    <property type="term" value="P:antibiotic biosynthetic process"/>
    <property type="evidence" value="ECO:0007669"/>
    <property type="project" value="UniProtKB-ARBA"/>
</dbReference>
<dbReference type="Proteomes" id="UP000516052">
    <property type="component" value="Chromosome"/>
</dbReference>
<dbReference type="EMBL" id="CP060828">
    <property type="protein sequence ID" value="QNP68407.1"/>
    <property type="molecule type" value="Genomic_DNA"/>
</dbReference>
<accession>A0A7H0I6J1</accession>
<dbReference type="InterPro" id="IPR041698">
    <property type="entry name" value="Methyltransf_25"/>
</dbReference>
<evidence type="ECO:0000256" key="1">
    <source>
        <dbReference type="ARBA" id="ARBA00022679"/>
    </source>
</evidence>
<reference evidence="3 4" key="1">
    <citation type="submission" date="2020-08" db="EMBL/GenBank/DDBJ databases">
        <title>A novel species.</title>
        <authorList>
            <person name="Gao J."/>
        </authorList>
    </citation>
    <scope>NUCLEOTIDE SEQUENCE [LARGE SCALE GENOMIC DNA]</scope>
    <source>
        <strain evidence="3 4">CRXT-G-22</strain>
    </source>
</reference>
<organism evidence="3 4">
    <name type="scientific">Streptomyces roseirectus</name>
    <dbReference type="NCBI Taxonomy" id="2768066"/>
    <lineage>
        <taxon>Bacteria</taxon>
        <taxon>Bacillati</taxon>
        <taxon>Actinomycetota</taxon>
        <taxon>Actinomycetes</taxon>
        <taxon>Kitasatosporales</taxon>
        <taxon>Streptomycetaceae</taxon>
        <taxon>Streptomyces</taxon>
    </lineage>
</organism>
<feature type="domain" description="Methyltransferase" evidence="2">
    <location>
        <begin position="40"/>
        <end position="133"/>
    </location>
</feature>
<dbReference type="Gene3D" id="3.40.50.150">
    <property type="entry name" value="Vaccinia Virus protein VP39"/>
    <property type="match status" value="1"/>
</dbReference>
<dbReference type="Pfam" id="PF13649">
    <property type="entry name" value="Methyltransf_25"/>
    <property type="match status" value="1"/>
</dbReference>
<dbReference type="AlphaFoldDB" id="A0A7H0I6J1"/>
<dbReference type="GO" id="GO:0032259">
    <property type="term" value="P:methylation"/>
    <property type="evidence" value="ECO:0007669"/>
    <property type="project" value="UniProtKB-KW"/>
</dbReference>
<dbReference type="CDD" id="cd02440">
    <property type="entry name" value="AdoMet_MTases"/>
    <property type="match status" value="1"/>
</dbReference>
<protein>
    <submittedName>
        <fullName evidence="3">Class I SAM-dependent methyltransferase</fullName>
    </submittedName>
</protein>
<evidence type="ECO:0000259" key="2">
    <source>
        <dbReference type="Pfam" id="PF13649"/>
    </source>
</evidence>
<gene>
    <name evidence="3" type="ORF">IAG44_02245</name>
</gene>